<comment type="caution">
    <text evidence="8">The sequence shown here is derived from an EMBL/GenBank/DDBJ whole genome shotgun (WGS) entry which is preliminary data.</text>
</comment>
<gene>
    <name evidence="5 8" type="primary">argC</name>
    <name evidence="8" type="ORF">ACFSKU_11630</name>
</gene>
<keyword evidence="1 5" id="KW-0055">Arginine biosynthesis</keyword>
<dbReference type="InterPro" id="IPR058924">
    <property type="entry name" value="AGPR_dimerisation_dom"/>
</dbReference>
<dbReference type="InterPro" id="IPR036291">
    <property type="entry name" value="NAD(P)-bd_dom_sf"/>
</dbReference>
<dbReference type="RefSeq" id="WP_229958160.1">
    <property type="nucleotide sequence ID" value="NZ_JAJJWI010000002.1"/>
</dbReference>
<dbReference type="PROSITE" id="PS01224">
    <property type="entry name" value="ARGC"/>
    <property type="match status" value="1"/>
</dbReference>
<evidence type="ECO:0000256" key="3">
    <source>
        <dbReference type="ARBA" id="ARBA00022857"/>
    </source>
</evidence>
<dbReference type="NCBIfam" id="TIGR01850">
    <property type="entry name" value="argC"/>
    <property type="match status" value="1"/>
</dbReference>
<dbReference type="InterPro" id="IPR050085">
    <property type="entry name" value="AGPR"/>
</dbReference>
<evidence type="ECO:0000313" key="9">
    <source>
        <dbReference type="Proteomes" id="UP001597369"/>
    </source>
</evidence>
<dbReference type="SMART" id="SM00859">
    <property type="entry name" value="Semialdhyde_dh"/>
    <property type="match status" value="1"/>
</dbReference>
<evidence type="ECO:0000256" key="5">
    <source>
        <dbReference type="HAMAP-Rule" id="MF_00150"/>
    </source>
</evidence>
<dbReference type="Proteomes" id="UP001597369">
    <property type="component" value="Unassembled WGS sequence"/>
</dbReference>
<keyword evidence="2 5" id="KW-0028">Amino-acid biosynthesis</keyword>
<keyword evidence="5" id="KW-0963">Cytoplasm</keyword>
<dbReference type="Pfam" id="PF22698">
    <property type="entry name" value="Semialdhyde_dhC_1"/>
    <property type="match status" value="1"/>
</dbReference>
<evidence type="ECO:0000256" key="6">
    <source>
        <dbReference type="PROSITE-ProRule" id="PRU10010"/>
    </source>
</evidence>
<keyword evidence="9" id="KW-1185">Reference proteome</keyword>
<evidence type="ECO:0000256" key="4">
    <source>
        <dbReference type="ARBA" id="ARBA00023002"/>
    </source>
</evidence>
<proteinExistence type="inferred from homology"/>
<dbReference type="Pfam" id="PF01118">
    <property type="entry name" value="Semialdhyde_dh"/>
    <property type="match status" value="1"/>
</dbReference>
<evidence type="ECO:0000256" key="1">
    <source>
        <dbReference type="ARBA" id="ARBA00022571"/>
    </source>
</evidence>
<dbReference type="Gene3D" id="3.40.50.720">
    <property type="entry name" value="NAD(P)-binding Rossmann-like Domain"/>
    <property type="match status" value="1"/>
</dbReference>
<dbReference type="CDD" id="cd17895">
    <property type="entry name" value="AGPR_1_N"/>
    <property type="match status" value="1"/>
</dbReference>
<dbReference type="EMBL" id="JBHUHV010000037">
    <property type="protein sequence ID" value="MFD2067535.1"/>
    <property type="molecule type" value="Genomic_DNA"/>
</dbReference>
<comment type="similarity">
    <text evidence="5">Belongs to the NAGSA dehydrogenase family. Type 1 subfamily.</text>
</comment>
<accession>A0ABW4WZX0</accession>
<dbReference type="GO" id="GO:0003942">
    <property type="term" value="F:N-acetyl-gamma-glutamyl-phosphate reductase activity"/>
    <property type="evidence" value="ECO:0007669"/>
    <property type="project" value="UniProtKB-EC"/>
</dbReference>
<dbReference type="InterPro" id="IPR023013">
    <property type="entry name" value="AGPR_AS"/>
</dbReference>
<feature type="domain" description="Semialdehyde dehydrogenase NAD-binding" evidence="7">
    <location>
        <begin position="5"/>
        <end position="134"/>
    </location>
</feature>
<dbReference type="InterPro" id="IPR000534">
    <property type="entry name" value="Semialdehyde_DH_NAD-bd"/>
</dbReference>
<dbReference type="CDD" id="cd23934">
    <property type="entry name" value="AGPR_1_C"/>
    <property type="match status" value="1"/>
</dbReference>
<comment type="pathway">
    <text evidence="5">Amino-acid biosynthesis; L-arginine biosynthesis; N(2)-acetyl-L-ornithine from L-glutamate: step 3/4.</text>
</comment>
<name>A0ABW4WZX0_9BACT</name>
<keyword evidence="4 5" id="KW-0560">Oxidoreductase</keyword>
<feature type="active site" evidence="5 6">
    <location>
        <position position="142"/>
    </location>
</feature>
<dbReference type="SUPFAM" id="SSF55347">
    <property type="entry name" value="Glyceraldehyde-3-phosphate dehydrogenase-like, C-terminal domain"/>
    <property type="match status" value="1"/>
</dbReference>
<reference evidence="9" key="1">
    <citation type="journal article" date="2019" name="Int. J. Syst. Evol. Microbiol.">
        <title>The Global Catalogue of Microorganisms (GCM) 10K type strain sequencing project: providing services to taxonomists for standard genome sequencing and annotation.</title>
        <authorList>
            <consortium name="The Broad Institute Genomics Platform"/>
            <consortium name="The Broad Institute Genome Sequencing Center for Infectious Disease"/>
            <person name="Wu L."/>
            <person name="Ma J."/>
        </authorList>
    </citation>
    <scope>NUCLEOTIDE SEQUENCE [LARGE SCALE GENOMIC DNA]</scope>
    <source>
        <strain evidence="9">JCM 16545</strain>
    </source>
</reference>
<sequence length="332" mass="36104">MREIKAGIVGAAGYAGGELLRLLLQHPNVSLQFAQSQSQAGKPVSDIHNDLLGELTISFTADASAEVDVIFLCAGHGKAREFLAANPVPSSTKIIDLSQDFRWNESTTGEVVETADKAFVYGLPELQREQIKEAQNIANPGCFATAMQLALLPLAKEGKLLQEVHISGITGSTGAGQALSPTSHFSWRTENVSTYKVMEHQHLREVGRTLKSLQTDEVPAIHFVPYRGPFARGIFITAYMATELSLDEAKQLYSTYYSGHPFTVISEKNPDLKQVVNTNKCVLHLQKHGKMLVVSSLIDNLLKGAAGQAVQNMNLIFGLQETNGLKLKASAF</sequence>
<dbReference type="HAMAP" id="MF_00150">
    <property type="entry name" value="ArgC_type1"/>
    <property type="match status" value="1"/>
</dbReference>
<organism evidence="8 9">
    <name type="scientific">Pontibacter silvestris</name>
    <dbReference type="NCBI Taxonomy" id="2305183"/>
    <lineage>
        <taxon>Bacteria</taxon>
        <taxon>Pseudomonadati</taxon>
        <taxon>Bacteroidota</taxon>
        <taxon>Cytophagia</taxon>
        <taxon>Cytophagales</taxon>
        <taxon>Hymenobacteraceae</taxon>
        <taxon>Pontibacter</taxon>
    </lineage>
</organism>
<keyword evidence="3 5" id="KW-0521">NADP</keyword>
<dbReference type="Gene3D" id="3.30.360.10">
    <property type="entry name" value="Dihydrodipicolinate Reductase, domain 2"/>
    <property type="match status" value="1"/>
</dbReference>
<protein>
    <recommendedName>
        <fullName evidence="5">N-acetyl-gamma-glutamyl-phosphate reductase</fullName>
        <shortName evidence="5">AGPR</shortName>
        <ecNumber evidence="5">1.2.1.38</ecNumber>
    </recommendedName>
    <alternativeName>
        <fullName evidence="5">N-acetyl-glutamate semialdehyde dehydrogenase</fullName>
        <shortName evidence="5">NAGSA dehydrogenase</shortName>
    </alternativeName>
</protein>
<dbReference type="PANTHER" id="PTHR32338:SF10">
    <property type="entry name" value="N-ACETYL-GAMMA-GLUTAMYL-PHOSPHATE REDUCTASE, CHLOROPLASTIC-RELATED"/>
    <property type="match status" value="1"/>
</dbReference>
<evidence type="ECO:0000256" key="2">
    <source>
        <dbReference type="ARBA" id="ARBA00022605"/>
    </source>
</evidence>
<dbReference type="InterPro" id="IPR000706">
    <property type="entry name" value="AGPR_type-1"/>
</dbReference>
<comment type="function">
    <text evidence="5">Catalyzes the NADPH-dependent reduction of N-acetyl-5-glutamyl phosphate to yield N-acetyl-L-glutamate 5-semialdehyde.</text>
</comment>
<dbReference type="PANTHER" id="PTHR32338">
    <property type="entry name" value="N-ACETYL-GAMMA-GLUTAMYL-PHOSPHATE REDUCTASE, CHLOROPLASTIC-RELATED-RELATED"/>
    <property type="match status" value="1"/>
</dbReference>
<comment type="subcellular location">
    <subcellularLocation>
        <location evidence="5">Cytoplasm</location>
    </subcellularLocation>
</comment>
<comment type="catalytic activity">
    <reaction evidence="5">
        <text>N-acetyl-L-glutamate 5-semialdehyde + phosphate + NADP(+) = N-acetyl-L-glutamyl 5-phosphate + NADPH + H(+)</text>
        <dbReference type="Rhea" id="RHEA:21588"/>
        <dbReference type="ChEBI" id="CHEBI:15378"/>
        <dbReference type="ChEBI" id="CHEBI:29123"/>
        <dbReference type="ChEBI" id="CHEBI:43474"/>
        <dbReference type="ChEBI" id="CHEBI:57783"/>
        <dbReference type="ChEBI" id="CHEBI:57936"/>
        <dbReference type="ChEBI" id="CHEBI:58349"/>
        <dbReference type="EC" id="1.2.1.38"/>
    </reaction>
</comment>
<dbReference type="EC" id="1.2.1.38" evidence="5"/>
<evidence type="ECO:0000259" key="7">
    <source>
        <dbReference type="SMART" id="SM00859"/>
    </source>
</evidence>
<dbReference type="SUPFAM" id="SSF51735">
    <property type="entry name" value="NAD(P)-binding Rossmann-fold domains"/>
    <property type="match status" value="1"/>
</dbReference>
<evidence type="ECO:0000313" key="8">
    <source>
        <dbReference type="EMBL" id="MFD2067535.1"/>
    </source>
</evidence>